<dbReference type="EMBL" id="JAGTJS010000013">
    <property type="protein sequence ID" value="KAH7249544.1"/>
    <property type="molecule type" value="Genomic_DNA"/>
</dbReference>
<dbReference type="Proteomes" id="UP000736672">
    <property type="component" value="Unassembled WGS sequence"/>
</dbReference>
<dbReference type="OrthoDB" id="2157530at2759"/>
<evidence type="ECO:0000313" key="3">
    <source>
        <dbReference type="Proteomes" id="UP000736672"/>
    </source>
</evidence>
<dbReference type="Pfam" id="PF26639">
    <property type="entry name" value="Het-6_barrel"/>
    <property type="match status" value="1"/>
</dbReference>
<gene>
    <name evidence="2" type="ORF">B0J15DRAFT_497899</name>
</gene>
<sequence length="844" mass="94134">MDPKIYAIRKRLREQTRQLFEPMSSRPNNGPKGITIPLIRPPENCENRKRHVIDYNPLPTSTSIRVLQVHSERFENEFDFYTPPRCSLVVKDLDDDPVYDALSYTWSCPVTIYSNVSEASSAAAWAAPSFDIICDGKPFSVTANLYAAILSLRLRASKTGHRYCRTLARIESSNMTKIVSPTLYIWIDQICINQSDLKERNSQVMLMGRIYKQSRLCLVWLGGDDQFSQSAVDTMTKLLNTEDELFSKLAALNIFQTKNYGDIGMEPIEPWEWIALYAFLSRSWFWRSWVVQEAALSKQLSFCCGITAFTLDHLSYLMDLLMEAKCLSSMTGLAQALQGQSNSFTEQARIMKARDPGARLYQPNPDDRPNQSMLKHLSGMRTKVFGFNSSISSPEKTWKPDRHGLSHVLGPFKSMRATDPRDKVYAFLGLAEELGQGGTLHPAYEKPIAEVFRDAMQFMLRSSNSLNDLALKEDPQRTKTAGLESWVPDFTSDSLASPRVHPVLSMWSKGKNPSTTDFTFHPGGVLEVRGLRIGTARAVHELTGLLGPGVDNGPNSLMSLLQSLPEDSSVWIPPLTPSLRSYLETSGLVPNEEIYGHVPIQDGGAVVIQSRLEVFWRTLLTNRFGKEFPPSRSTVGLLLRFWDRELHLRVIIAGLFSDPAASSGQTNGMFSQFGGDSPNWDMLKSSISAMYRAQKILKGQLSDDVQNDLFPKEMSAILPELDAAWAEGRRSDEGMAMAQVAMKQLSRPFSAEALGFQREVEINCSGKHLFATKEGQLGIGPKSTREGDEVWNLVGGDAPFVLRPQGGGRYALLGGASVHGAMFAEWHEGDFDAIAKDIKTVLLV</sequence>
<name>A0A9P9H1Q8_FUSSL</name>
<dbReference type="PANTHER" id="PTHR24148:SF64">
    <property type="entry name" value="HETEROKARYON INCOMPATIBILITY DOMAIN-CONTAINING PROTEIN"/>
    <property type="match status" value="1"/>
</dbReference>
<dbReference type="InterPro" id="IPR010730">
    <property type="entry name" value="HET"/>
</dbReference>
<evidence type="ECO:0000313" key="2">
    <source>
        <dbReference type="EMBL" id="KAH7249544.1"/>
    </source>
</evidence>
<proteinExistence type="predicted"/>
<organism evidence="2 3">
    <name type="scientific">Fusarium solani</name>
    <name type="common">Filamentous fungus</name>
    <dbReference type="NCBI Taxonomy" id="169388"/>
    <lineage>
        <taxon>Eukaryota</taxon>
        <taxon>Fungi</taxon>
        <taxon>Dikarya</taxon>
        <taxon>Ascomycota</taxon>
        <taxon>Pezizomycotina</taxon>
        <taxon>Sordariomycetes</taxon>
        <taxon>Hypocreomycetidae</taxon>
        <taxon>Hypocreales</taxon>
        <taxon>Nectriaceae</taxon>
        <taxon>Fusarium</taxon>
        <taxon>Fusarium solani species complex</taxon>
    </lineage>
</organism>
<dbReference type="InterPro" id="IPR052895">
    <property type="entry name" value="HetReg/Transcr_Mod"/>
</dbReference>
<feature type="domain" description="Heterokaryon incompatibility" evidence="1">
    <location>
        <begin position="99"/>
        <end position="293"/>
    </location>
</feature>
<dbReference type="Pfam" id="PF06985">
    <property type="entry name" value="HET"/>
    <property type="match status" value="1"/>
</dbReference>
<keyword evidence="3" id="KW-1185">Reference proteome</keyword>
<dbReference type="PANTHER" id="PTHR24148">
    <property type="entry name" value="ANKYRIN REPEAT DOMAIN-CONTAINING PROTEIN 39 HOMOLOG-RELATED"/>
    <property type="match status" value="1"/>
</dbReference>
<comment type="caution">
    <text evidence="2">The sequence shown here is derived from an EMBL/GenBank/DDBJ whole genome shotgun (WGS) entry which is preliminary data.</text>
</comment>
<accession>A0A9P9H1Q8</accession>
<dbReference type="AlphaFoldDB" id="A0A9P9H1Q8"/>
<evidence type="ECO:0000259" key="1">
    <source>
        <dbReference type="Pfam" id="PF06985"/>
    </source>
</evidence>
<protein>
    <submittedName>
        <fullName evidence="2">Heterokaryon incompatibility protein-domain-containing protein</fullName>
    </submittedName>
</protein>
<reference evidence="2" key="1">
    <citation type="journal article" date="2021" name="Nat. Commun.">
        <title>Genetic determinants of endophytism in the Arabidopsis root mycobiome.</title>
        <authorList>
            <person name="Mesny F."/>
            <person name="Miyauchi S."/>
            <person name="Thiergart T."/>
            <person name="Pickel B."/>
            <person name="Atanasova L."/>
            <person name="Karlsson M."/>
            <person name="Huettel B."/>
            <person name="Barry K.W."/>
            <person name="Haridas S."/>
            <person name="Chen C."/>
            <person name="Bauer D."/>
            <person name="Andreopoulos W."/>
            <person name="Pangilinan J."/>
            <person name="LaButti K."/>
            <person name="Riley R."/>
            <person name="Lipzen A."/>
            <person name="Clum A."/>
            <person name="Drula E."/>
            <person name="Henrissat B."/>
            <person name="Kohler A."/>
            <person name="Grigoriev I.V."/>
            <person name="Martin F.M."/>
            <person name="Hacquard S."/>
        </authorList>
    </citation>
    <scope>NUCLEOTIDE SEQUENCE</scope>
    <source>
        <strain evidence="2">FSSC 5 MPI-SDFR-AT-0091</strain>
    </source>
</reference>